<dbReference type="PANTHER" id="PTHR10656">
    <property type="entry name" value="CELL FATE DETERMINING PROTEIN MAB21-RELATED"/>
    <property type="match status" value="1"/>
</dbReference>
<keyword evidence="6" id="KW-1185">Reference proteome</keyword>
<accession>B4GXJ4</accession>
<dbReference type="PhylomeDB" id="B4GXJ4"/>
<feature type="domain" description="Mab-21-like HhH/H2TH-like" evidence="4">
    <location>
        <begin position="570"/>
        <end position="655"/>
    </location>
</feature>
<dbReference type="PANTHER" id="PTHR10656:SF69">
    <property type="entry name" value="MAB-21-LIKE HHH_H2TH-LIKE DOMAIN-CONTAINING PROTEIN"/>
    <property type="match status" value="1"/>
</dbReference>
<feature type="compositionally biased region" description="Pro residues" evidence="2">
    <location>
        <begin position="921"/>
        <end position="931"/>
    </location>
</feature>
<protein>
    <submittedName>
        <fullName evidence="5">GL20291</fullName>
    </submittedName>
</protein>
<dbReference type="eggNOG" id="KOG3963">
    <property type="taxonomic scope" value="Eukaryota"/>
</dbReference>
<reference evidence="5 6" key="1">
    <citation type="journal article" date="2007" name="Nature">
        <title>Evolution of genes and genomes on the Drosophila phylogeny.</title>
        <authorList>
            <consortium name="Drosophila 12 Genomes Consortium"/>
            <person name="Clark A.G."/>
            <person name="Eisen M.B."/>
            <person name="Smith D.R."/>
            <person name="Bergman C.M."/>
            <person name="Oliver B."/>
            <person name="Markow T.A."/>
            <person name="Kaufman T.C."/>
            <person name="Kellis M."/>
            <person name="Gelbart W."/>
            <person name="Iyer V.N."/>
            <person name="Pollard D.A."/>
            <person name="Sackton T.B."/>
            <person name="Larracuente A.M."/>
            <person name="Singh N.D."/>
            <person name="Abad J.P."/>
            <person name="Abt D.N."/>
            <person name="Adryan B."/>
            <person name="Aguade M."/>
            <person name="Akashi H."/>
            <person name="Anderson W.W."/>
            <person name="Aquadro C.F."/>
            <person name="Ardell D.H."/>
            <person name="Arguello R."/>
            <person name="Artieri C.G."/>
            <person name="Barbash D.A."/>
            <person name="Barker D."/>
            <person name="Barsanti P."/>
            <person name="Batterham P."/>
            <person name="Batzoglou S."/>
            <person name="Begun D."/>
            <person name="Bhutkar A."/>
            <person name="Blanco E."/>
            <person name="Bosak S.A."/>
            <person name="Bradley R.K."/>
            <person name="Brand A.D."/>
            <person name="Brent M.R."/>
            <person name="Brooks A.N."/>
            <person name="Brown R.H."/>
            <person name="Butlin R.K."/>
            <person name="Caggese C."/>
            <person name="Calvi B.R."/>
            <person name="Bernardo de Carvalho A."/>
            <person name="Caspi A."/>
            <person name="Castrezana S."/>
            <person name="Celniker S.E."/>
            <person name="Chang J.L."/>
            <person name="Chapple C."/>
            <person name="Chatterji S."/>
            <person name="Chinwalla A."/>
            <person name="Civetta A."/>
            <person name="Clifton S.W."/>
            <person name="Comeron J.M."/>
            <person name="Costello J.C."/>
            <person name="Coyne J.A."/>
            <person name="Daub J."/>
            <person name="David R.G."/>
            <person name="Delcher A.L."/>
            <person name="Delehaunty K."/>
            <person name="Do C.B."/>
            <person name="Ebling H."/>
            <person name="Edwards K."/>
            <person name="Eickbush T."/>
            <person name="Evans J.D."/>
            <person name="Filipski A."/>
            <person name="Findeiss S."/>
            <person name="Freyhult E."/>
            <person name="Fulton L."/>
            <person name="Fulton R."/>
            <person name="Garcia A.C."/>
            <person name="Gardiner A."/>
            <person name="Garfield D.A."/>
            <person name="Garvin B.E."/>
            <person name="Gibson G."/>
            <person name="Gilbert D."/>
            <person name="Gnerre S."/>
            <person name="Godfrey J."/>
            <person name="Good R."/>
            <person name="Gotea V."/>
            <person name="Gravely B."/>
            <person name="Greenberg A.J."/>
            <person name="Griffiths-Jones S."/>
            <person name="Gross S."/>
            <person name="Guigo R."/>
            <person name="Gustafson E.A."/>
            <person name="Haerty W."/>
            <person name="Hahn M.W."/>
            <person name="Halligan D.L."/>
            <person name="Halpern A.L."/>
            <person name="Halter G.M."/>
            <person name="Han M.V."/>
            <person name="Heger A."/>
            <person name="Hillier L."/>
            <person name="Hinrichs A.S."/>
            <person name="Holmes I."/>
            <person name="Hoskins R.A."/>
            <person name="Hubisz M.J."/>
            <person name="Hultmark D."/>
            <person name="Huntley M.A."/>
            <person name="Jaffe D.B."/>
            <person name="Jagadeeshan S."/>
            <person name="Jeck W.R."/>
            <person name="Johnson J."/>
            <person name="Jones C.D."/>
            <person name="Jordan W.C."/>
            <person name="Karpen G.H."/>
            <person name="Kataoka E."/>
            <person name="Keightley P.D."/>
            <person name="Kheradpour P."/>
            <person name="Kirkness E.F."/>
            <person name="Koerich L.B."/>
            <person name="Kristiansen K."/>
            <person name="Kudrna D."/>
            <person name="Kulathinal R.J."/>
            <person name="Kumar S."/>
            <person name="Kwok R."/>
            <person name="Lander E."/>
            <person name="Langley C.H."/>
            <person name="Lapoint R."/>
            <person name="Lazzaro B.P."/>
            <person name="Lee S.J."/>
            <person name="Levesque L."/>
            <person name="Li R."/>
            <person name="Lin C.F."/>
            <person name="Lin M.F."/>
            <person name="Lindblad-Toh K."/>
            <person name="Llopart A."/>
            <person name="Long M."/>
            <person name="Low L."/>
            <person name="Lozovsky E."/>
            <person name="Lu J."/>
            <person name="Luo M."/>
            <person name="Machado C.A."/>
            <person name="Makalowski W."/>
            <person name="Marzo M."/>
            <person name="Matsuda M."/>
            <person name="Matzkin L."/>
            <person name="McAllister B."/>
            <person name="McBride C.S."/>
            <person name="McKernan B."/>
            <person name="McKernan K."/>
            <person name="Mendez-Lago M."/>
            <person name="Minx P."/>
            <person name="Mollenhauer M.U."/>
            <person name="Montooth K."/>
            <person name="Mount S.M."/>
            <person name="Mu X."/>
            <person name="Myers E."/>
            <person name="Negre B."/>
            <person name="Newfeld S."/>
            <person name="Nielsen R."/>
            <person name="Noor M.A."/>
            <person name="O'Grady P."/>
            <person name="Pachter L."/>
            <person name="Papaceit M."/>
            <person name="Parisi M.J."/>
            <person name="Parisi M."/>
            <person name="Parts L."/>
            <person name="Pedersen J.S."/>
            <person name="Pesole G."/>
            <person name="Phillippy A.M."/>
            <person name="Ponting C.P."/>
            <person name="Pop M."/>
            <person name="Porcelli D."/>
            <person name="Powell J.R."/>
            <person name="Prohaska S."/>
            <person name="Pruitt K."/>
            <person name="Puig M."/>
            <person name="Quesneville H."/>
            <person name="Ram K.R."/>
            <person name="Rand D."/>
            <person name="Rasmussen M.D."/>
            <person name="Reed L.K."/>
            <person name="Reenan R."/>
            <person name="Reily A."/>
            <person name="Remington K.A."/>
            <person name="Rieger T.T."/>
            <person name="Ritchie M.G."/>
            <person name="Robin C."/>
            <person name="Rogers Y.H."/>
            <person name="Rohde C."/>
            <person name="Rozas J."/>
            <person name="Rubenfield M.J."/>
            <person name="Ruiz A."/>
            <person name="Russo S."/>
            <person name="Salzberg S.L."/>
            <person name="Sanchez-Gracia A."/>
            <person name="Saranga D.J."/>
            <person name="Sato H."/>
            <person name="Schaeffer S.W."/>
            <person name="Schatz M.C."/>
            <person name="Schlenke T."/>
            <person name="Schwartz R."/>
            <person name="Segarra C."/>
            <person name="Singh R.S."/>
            <person name="Sirot L."/>
            <person name="Sirota M."/>
            <person name="Sisneros N.B."/>
            <person name="Smith C.D."/>
            <person name="Smith T.F."/>
            <person name="Spieth J."/>
            <person name="Stage D.E."/>
            <person name="Stark A."/>
            <person name="Stephan W."/>
            <person name="Strausberg R.L."/>
            <person name="Strempel S."/>
            <person name="Sturgill D."/>
            <person name="Sutton G."/>
            <person name="Sutton G.G."/>
            <person name="Tao W."/>
            <person name="Teichmann S."/>
            <person name="Tobari Y.N."/>
            <person name="Tomimura Y."/>
            <person name="Tsolas J.M."/>
            <person name="Valente V.L."/>
            <person name="Venter E."/>
            <person name="Venter J.C."/>
            <person name="Vicario S."/>
            <person name="Vieira F.G."/>
            <person name="Vilella A.J."/>
            <person name="Villasante A."/>
            <person name="Walenz B."/>
            <person name="Wang J."/>
            <person name="Wasserman M."/>
            <person name="Watts T."/>
            <person name="Wilson D."/>
            <person name="Wilson R.K."/>
            <person name="Wing R.A."/>
            <person name="Wolfner M.F."/>
            <person name="Wong A."/>
            <person name="Wong G.K."/>
            <person name="Wu C.I."/>
            <person name="Wu G."/>
            <person name="Yamamoto D."/>
            <person name="Yang H.P."/>
            <person name="Yang S.P."/>
            <person name="Yorke J.A."/>
            <person name="Yoshida K."/>
            <person name="Zdobnov E."/>
            <person name="Zhang P."/>
            <person name="Zhang Y."/>
            <person name="Zimin A.V."/>
            <person name="Baldwin J."/>
            <person name="Abdouelleil A."/>
            <person name="Abdulkadir J."/>
            <person name="Abebe A."/>
            <person name="Abera B."/>
            <person name="Abreu J."/>
            <person name="Acer S.C."/>
            <person name="Aftuck L."/>
            <person name="Alexander A."/>
            <person name="An P."/>
            <person name="Anderson E."/>
            <person name="Anderson S."/>
            <person name="Arachi H."/>
            <person name="Azer M."/>
            <person name="Bachantsang P."/>
            <person name="Barry A."/>
            <person name="Bayul T."/>
            <person name="Berlin A."/>
            <person name="Bessette D."/>
            <person name="Bloom T."/>
            <person name="Blye J."/>
            <person name="Boguslavskiy L."/>
            <person name="Bonnet C."/>
            <person name="Boukhgalter B."/>
            <person name="Bourzgui I."/>
            <person name="Brown A."/>
            <person name="Cahill P."/>
            <person name="Channer S."/>
            <person name="Cheshatsang Y."/>
            <person name="Chuda L."/>
            <person name="Citroen M."/>
            <person name="Collymore A."/>
            <person name="Cooke P."/>
            <person name="Costello M."/>
            <person name="D'Aco K."/>
            <person name="Daza R."/>
            <person name="De Haan G."/>
            <person name="DeGray S."/>
            <person name="DeMaso C."/>
            <person name="Dhargay N."/>
            <person name="Dooley K."/>
            <person name="Dooley E."/>
            <person name="Doricent M."/>
            <person name="Dorje P."/>
            <person name="Dorjee K."/>
            <person name="Dupes A."/>
            <person name="Elong R."/>
            <person name="Falk J."/>
            <person name="Farina A."/>
            <person name="Faro S."/>
            <person name="Ferguson D."/>
            <person name="Fisher S."/>
            <person name="Foley C.D."/>
            <person name="Franke A."/>
            <person name="Friedrich D."/>
            <person name="Gadbois L."/>
            <person name="Gearin G."/>
            <person name="Gearin C.R."/>
            <person name="Giannoukos G."/>
            <person name="Goode T."/>
            <person name="Graham J."/>
            <person name="Grandbois E."/>
            <person name="Grewal S."/>
            <person name="Gyaltsen K."/>
            <person name="Hafez N."/>
            <person name="Hagos B."/>
            <person name="Hall J."/>
            <person name="Henson C."/>
            <person name="Hollinger A."/>
            <person name="Honan T."/>
            <person name="Huard M.D."/>
            <person name="Hughes L."/>
            <person name="Hurhula B."/>
            <person name="Husby M.E."/>
            <person name="Kamat A."/>
            <person name="Kanga B."/>
            <person name="Kashin S."/>
            <person name="Khazanovich D."/>
            <person name="Kisner P."/>
            <person name="Lance K."/>
            <person name="Lara M."/>
            <person name="Lee W."/>
            <person name="Lennon N."/>
            <person name="Letendre F."/>
            <person name="LeVine R."/>
            <person name="Lipovsky A."/>
            <person name="Liu X."/>
            <person name="Liu J."/>
            <person name="Liu S."/>
            <person name="Lokyitsang T."/>
            <person name="Lokyitsang Y."/>
            <person name="Lubonja R."/>
            <person name="Lui A."/>
            <person name="MacDonald P."/>
            <person name="Magnisalis V."/>
            <person name="Maru K."/>
            <person name="Matthews C."/>
            <person name="McCusker W."/>
            <person name="McDonough S."/>
            <person name="Mehta T."/>
            <person name="Meldrim J."/>
            <person name="Meneus L."/>
            <person name="Mihai O."/>
            <person name="Mihalev A."/>
            <person name="Mihova T."/>
            <person name="Mittelman R."/>
            <person name="Mlenga V."/>
            <person name="Montmayeur A."/>
            <person name="Mulrain L."/>
            <person name="Navidi A."/>
            <person name="Naylor J."/>
            <person name="Negash T."/>
            <person name="Nguyen T."/>
            <person name="Nguyen N."/>
            <person name="Nicol R."/>
            <person name="Norbu C."/>
            <person name="Norbu N."/>
            <person name="Novod N."/>
            <person name="O'Neill B."/>
            <person name="Osman S."/>
            <person name="Markiewicz E."/>
            <person name="Oyono O.L."/>
            <person name="Patti C."/>
            <person name="Phunkhang P."/>
            <person name="Pierre F."/>
            <person name="Priest M."/>
            <person name="Raghuraman S."/>
            <person name="Rege F."/>
            <person name="Reyes R."/>
            <person name="Rise C."/>
            <person name="Rogov P."/>
            <person name="Ross K."/>
            <person name="Ryan E."/>
            <person name="Settipalli S."/>
            <person name="Shea T."/>
            <person name="Sherpa N."/>
            <person name="Shi L."/>
            <person name="Shih D."/>
            <person name="Sparrow T."/>
            <person name="Spaulding J."/>
            <person name="Stalker J."/>
            <person name="Stange-Thomann N."/>
            <person name="Stavropoulos S."/>
            <person name="Stone C."/>
            <person name="Strader C."/>
            <person name="Tesfaye S."/>
            <person name="Thomson T."/>
            <person name="Thoulutsang Y."/>
            <person name="Thoulutsang D."/>
            <person name="Topham K."/>
            <person name="Topping I."/>
            <person name="Tsamla T."/>
            <person name="Vassiliev H."/>
            <person name="Vo A."/>
            <person name="Wangchuk T."/>
            <person name="Wangdi T."/>
            <person name="Weiand M."/>
            <person name="Wilkinson J."/>
            <person name="Wilson A."/>
            <person name="Yadav S."/>
            <person name="Young G."/>
            <person name="Yu Q."/>
            <person name="Zembek L."/>
            <person name="Zhong D."/>
            <person name="Zimmer A."/>
            <person name="Zwirko Z."/>
            <person name="Jaffe D.B."/>
            <person name="Alvarez P."/>
            <person name="Brockman W."/>
            <person name="Butler J."/>
            <person name="Chin C."/>
            <person name="Gnerre S."/>
            <person name="Grabherr M."/>
            <person name="Kleber M."/>
            <person name="Mauceli E."/>
            <person name="MacCallum I."/>
        </authorList>
    </citation>
    <scope>NUCLEOTIDE SEQUENCE [LARGE SCALE GENOMIC DNA]</scope>
    <source>
        <strain evidence="6">MSH-3 / Tucson 14011-0111.49</strain>
    </source>
</reference>
<feature type="domain" description="Mab-21-like nucleotidyltransferase" evidence="3">
    <location>
        <begin position="402"/>
        <end position="554"/>
    </location>
</feature>
<evidence type="ECO:0000313" key="5">
    <source>
        <dbReference type="EMBL" id="EDW27471.1"/>
    </source>
</evidence>
<feature type="region of interest" description="Disordered" evidence="2">
    <location>
        <begin position="718"/>
        <end position="793"/>
    </location>
</feature>
<feature type="region of interest" description="Disordered" evidence="2">
    <location>
        <begin position="1"/>
        <end position="74"/>
    </location>
</feature>
<evidence type="ECO:0000259" key="4">
    <source>
        <dbReference type="Pfam" id="PF20266"/>
    </source>
</evidence>
<dbReference type="Pfam" id="PF03281">
    <property type="entry name" value="Mab-21"/>
    <property type="match status" value="1"/>
</dbReference>
<dbReference type="EMBL" id="CH479196">
    <property type="protein sequence ID" value="EDW27471.1"/>
    <property type="molecule type" value="Genomic_DNA"/>
</dbReference>
<dbReference type="SMART" id="SM01265">
    <property type="entry name" value="Mab-21"/>
    <property type="match status" value="1"/>
</dbReference>
<dbReference type="InterPro" id="IPR046906">
    <property type="entry name" value="Mab-21_HhH/H2TH-like"/>
</dbReference>
<gene>
    <name evidence="5" type="primary">Dper\GL20291</name>
    <name evidence="5" type="ORF">Dper_GL20291</name>
</gene>
<feature type="region of interest" description="Disordered" evidence="2">
    <location>
        <begin position="914"/>
        <end position="937"/>
    </location>
</feature>
<feature type="region of interest" description="Disordered" evidence="2">
    <location>
        <begin position="954"/>
        <end position="998"/>
    </location>
</feature>
<dbReference type="Pfam" id="PF20266">
    <property type="entry name" value="Mab-21_C"/>
    <property type="match status" value="1"/>
</dbReference>
<evidence type="ECO:0000256" key="2">
    <source>
        <dbReference type="SAM" id="MobiDB-lite"/>
    </source>
</evidence>
<dbReference type="OMA" id="RWMGYVR"/>
<evidence type="ECO:0000313" key="6">
    <source>
        <dbReference type="Proteomes" id="UP000008744"/>
    </source>
</evidence>
<evidence type="ECO:0000256" key="1">
    <source>
        <dbReference type="ARBA" id="ARBA00008307"/>
    </source>
</evidence>
<dbReference type="Gene3D" id="1.10.1410.40">
    <property type="match status" value="1"/>
</dbReference>
<dbReference type="KEGG" id="dpe:6598265"/>
<dbReference type="InterPro" id="IPR024810">
    <property type="entry name" value="MAB21L/cGLR"/>
</dbReference>
<dbReference type="AlphaFoldDB" id="B4GXJ4"/>
<dbReference type="InterPro" id="IPR046903">
    <property type="entry name" value="Mab-21-like_nuc_Trfase"/>
</dbReference>
<comment type="similarity">
    <text evidence="1">Belongs to the mab-21 family.</text>
</comment>
<dbReference type="HOGENOM" id="CLU_289728_0_0_1"/>
<sequence length="1058" mass="121192">MGCSCSRPSEYEGSTPSPLQAGIAPPRVQRRRQQEEKRMRQLQKLQKRNARRRQQKRGSSGGSSGSIRRRRISGKPSQDLALQLRLLGGSNGSSATECVSALYARTLEHQREELQRTIEQKTLQQLDKELPTFLLNQLLLGLQFFAHFDAEMGAMDEELQAQRRACGQSLTEHSLLQASAIDVTVSKHLHFKPIAAKHSQPLQKPLTYVVFENVDISRPNDANYDSIATLCKVLLESDYYTSTPCRSEYVQLMEQSRWMGYVRLKLREQAHDPAHPLVPIGAMPASSGDEGEGEGDGIYTDGGGSTSGYSSGSWREGDYDHVYLARLNTLRSMEELRMGNATPLERNVLPEGCVRRLASCLPAWLEQSDDEDDDDDDEEDLSGDSDGEKAGKEEAPEEGPRSAYETVQVLRQCRVEQQRRQALLQQSYLSSDQFMKYFGDLLRQQLSRELQIPPSLLASGSYRGCSVYTDREELVPAIHVPNAWPDCAFEFNLRARPRLTNLHTDEKFQWPTEQMRNRIRSFGFHVVPVGYAPKHSRNPFRELEWRIVFPQAEQFLERQLTAMQLKVFLLMKVLVRTFVSDKCQAMGSLVEQLRAHLFWQCERHSNDWPEEFLGERLLRFVRSFDECLARKHLSDYFIERRNLFEHVPEDALMELRSIMAGIAEQPLLHLMQALRNIEHAPDFYPKMDYKRLLDNFFCQDYLQLHSWGKFSRSGNSILQQAHQQQQQQDEQQQQQQEKQREEVTDARGLLGMPQHQERSRGKLRRKTQMLRASSQQLQQLTEQRRPSQDSSMDMSMQWLLARSRSLQDTPQSQSPDRPQLNNGLEILRRTNLLELLIDHLLAMLAKATQFGNRLHAELFLEQAQRLCRLYQKLGCSQNAQHYVEELQQASGRIERMCVAGAEAAPALLRRSFSGSISCSPSPAPSPHPSPMTPQQRRKSIKFMEHVVQIHSPDPMSRQVLPLPHNTPPGILKGNTQPKPEGEVQEVKEDPAQTMATPSESMLSLNTLLQRLNVDPDRLQTLSSKTEQVIQTLAPSEATREELRDILRRNTQKIKEAFN</sequence>
<organism evidence="6">
    <name type="scientific">Drosophila persimilis</name>
    <name type="common">Fruit fly</name>
    <dbReference type="NCBI Taxonomy" id="7234"/>
    <lineage>
        <taxon>Eukaryota</taxon>
        <taxon>Metazoa</taxon>
        <taxon>Ecdysozoa</taxon>
        <taxon>Arthropoda</taxon>
        <taxon>Hexapoda</taxon>
        <taxon>Insecta</taxon>
        <taxon>Pterygota</taxon>
        <taxon>Neoptera</taxon>
        <taxon>Endopterygota</taxon>
        <taxon>Diptera</taxon>
        <taxon>Brachycera</taxon>
        <taxon>Muscomorpha</taxon>
        <taxon>Ephydroidea</taxon>
        <taxon>Drosophilidae</taxon>
        <taxon>Drosophila</taxon>
        <taxon>Sophophora</taxon>
    </lineage>
</organism>
<name>B4GXJ4_DROPE</name>
<evidence type="ECO:0000259" key="3">
    <source>
        <dbReference type="Pfam" id="PF03281"/>
    </source>
</evidence>
<dbReference type="OrthoDB" id="6112914at2759"/>
<feature type="compositionally biased region" description="Low complexity" evidence="2">
    <location>
        <begin position="719"/>
        <end position="736"/>
    </location>
</feature>
<dbReference type="Proteomes" id="UP000008744">
    <property type="component" value="Unassembled WGS sequence"/>
</dbReference>
<feature type="compositionally biased region" description="Acidic residues" evidence="2">
    <location>
        <begin position="367"/>
        <end position="385"/>
    </location>
</feature>
<feature type="compositionally biased region" description="Basic and acidic residues" evidence="2">
    <location>
        <begin position="386"/>
        <end position="400"/>
    </location>
</feature>
<feature type="region of interest" description="Disordered" evidence="2">
    <location>
        <begin position="283"/>
        <end position="312"/>
    </location>
</feature>
<proteinExistence type="inferred from homology"/>
<feature type="compositionally biased region" description="Basic and acidic residues" evidence="2">
    <location>
        <begin position="979"/>
        <end position="990"/>
    </location>
</feature>
<feature type="compositionally biased region" description="Basic residues" evidence="2">
    <location>
        <begin position="45"/>
        <end position="56"/>
    </location>
</feature>
<feature type="compositionally biased region" description="Polar residues" evidence="2">
    <location>
        <begin position="770"/>
        <end position="781"/>
    </location>
</feature>
<feature type="region of interest" description="Disordered" evidence="2">
    <location>
        <begin position="365"/>
        <end position="403"/>
    </location>
</feature>